<feature type="signal peptide" evidence="3">
    <location>
        <begin position="1"/>
        <end position="16"/>
    </location>
</feature>
<dbReference type="InterPro" id="IPR016040">
    <property type="entry name" value="NAD(P)-bd_dom"/>
</dbReference>
<gene>
    <name evidence="5" type="ORF">CSSPTR1EN2_LOCUS15496</name>
</gene>
<name>A0ABP0UG88_9BRYO</name>
<dbReference type="PANTHER" id="PTHR47711">
    <property type="entry name" value="PROTEIN PLASTID TRANSCRIPTIONALLY ACTIVE 16, CHLOROPLASTIC"/>
    <property type="match status" value="1"/>
</dbReference>
<organism evidence="5 6">
    <name type="scientific">Sphagnum troendelagicum</name>
    <dbReference type="NCBI Taxonomy" id="128251"/>
    <lineage>
        <taxon>Eukaryota</taxon>
        <taxon>Viridiplantae</taxon>
        <taxon>Streptophyta</taxon>
        <taxon>Embryophyta</taxon>
        <taxon>Bryophyta</taxon>
        <taxon>Sphagnophytina</taxon>
        <taxon>Sphagnopsida</taxon>
        <taxon>Sphagnales</taxon>
        <taxon>Sphagnaceae</taxon>
        <taxon>Sphagnum</taxon>
    </lineage>
</organism>
<dbReference type="SUPFAM" id="SSF51735">
    <property type="entry name" value="NAD(P)-binding Rossmann-fold domains"/>
    <property type="match status" value="1"/>
</dbReference>
<keyword evidence="6" id="KW-1185">Reference proteome</keyword>
<dbReference type="EMBL" id="OZ019895">
    <property type="protein sequence ID" value="CAK9220517.1"/>
    <property type="molecule type" value="Genomic_DNA"/>
</dbReference>
<dbReference type="Proteomes" id="UP001497512">
    <property type="component" value="Chromosome 3"/>
</dbReference>
<keyword evidence="1" id="KW-0175">Coiled coil</keyword>
<evidence type="ECO:0000256" key="3">
    <source>
        <dbReference type="SAM" id="SignalP"/>
    </source>
</evidence>
<dbReference type="InterPro" id="IPR036291">
    <property type="entry name" value="NAD(P)-bd_dom_sf"/>
</dbReference>
<dbReference type="PANTHER" id="PTHR47711:SF2">
    <property type="entry name" value="PROTEIN PLASTID TRANSCRIPTIONALLY ACTIVE 16, CHLOROPLASTIC"/>
    <property type="match status" value="1"/>
</dbReference>
<protein>
    <recommendedName>
        <fullName evidence="4">NAD(P)-binding domain-containing protein</fullName>
    </recommendedName>
</protein>
<feature type="domain" description="NAD(P)-binding" evidence="4">
    <location>
        <begin position="223"/>
        <end position="429"/>
    </location>
</feature>
<evidence type="ECO:0000259" key="4">
    <source>
        <dbReference type="Pfam" id="PF13460"/>
    </source>
</evidence>
<evidence type="ECO:0000313" key="5">
    <source>
        <dbReference type="EMBL" id="CAK9220517.1"/>
    </source>
</evidence>
<keyword evidence="3" id="KW-0732">Signal</keyword>
<dbReference type="Gene3D" id="3.40.50.720">
    <property type="entry name" value="NAD(P)-binding Rossmann-like Domain"/>
    <property type="match status" value="1"/>
</dbReference>
<evidence type="ECO:0000256" key="1">
    <source>
        <dbReference type="SAM" id="Coils"/>
    </source>
</evidence>
<feature type="region of interest" description="Disordered" evidence="2">
    <location>
        <begin position="127"/>
        <end position="168"/>
    </location>
</feature>
<dbReference type="Pfam" id="PF13460">
    <property type="entry name" value="NAD_binding_10"/>
    <property type="match status" value="1"/>
</dbReference>
<reference evidence="5" key="1">
    <citation type="submission" date="2024-02" db="EMBL/GenBank/DDBJ databases">
        <authorList>
            <consortium name="ELIXIR-Norway"/>
            <consortium name="Elixir Norway"/>
        </authorList>
    </citation>
    <scope>NUCLEOTIDE SEQUENCE</scope>
</reference>
<proteinExistence type="predicted"/>
<feature type="chain" id="PRO_5045591010" description="NAD(P)-binding domain-containing protein" evidence="3">
    <location>
        <begin position="17"/>
        <end position="618"/>
    </location>
</feature>
<sequence length="618" mass="64339">MGVAIALSHITSVASSTVVCVDSTFAGAASVGASRQGASFSEHRGGGGAGGGGGGGGWNIVGGRAHHLSSCKSFGSSSLLSGACNVKFDDFLGRPVAVRAAADDSSIDSFLKKGTRFLKLGGRKQEEEEEAEEAIRGRKGTQIFGIGGRKKKKQREEEESASDEPSLFGTQLFSNFGLKRGESQNGTARGGGALVPRKETTALDVLSFGRGRRQDPRTVFVAGATGQTGARISQQLLHAGFNVRGGVGDLFFAQQLAEFATQYGVISREEAKRLNAVEFDFKDVDSIAKALGNASKVVVTIGPAEDGPRSKVTVQDALRLLQAAQAANAGHFVVVSEPGAKNDGPLAGISAFFSSLFSGGSVAQDAYLIDSVVESDLTFTVIKTGSTEGVDDASQDTSNLVVSAEGASDTGGKVSKIQIASVVASVFSNTSVSENKVVEVTSDPYASPKPIEEFLSQIPVDGRRAILEAERAKAEIEEREREAQRLADAEAQAAVEQARKASQLAAQLEAESRKVAAEEAKAATIAAKAQAKAEAAAASVDGLEAKAKELGISTFSNPLGGRSLGSFIPKLEEVKSRLPKGEKGAIPELATATEIGEKPAKQFFGGLFRQDTIYVDED</sequence>
<evidence type="ECO:0000313" key="6">
    <source>
        <dbReference type="Proteomes" id="UP001497512"/>
    </source>
</evidence>
<feature type="coiled-coil region" evidence="1">
    <location>
        <begin position="462"/>
        <end position="546"/>
    </location>
</feature>
<evidence type="ECO:0000256" key="2">
    <source>
        <dbReference type="SAM" id="MobiDB-lite"/>
    </source>
</evidence>
<accession>A0ABP0UG88</accession>